<dbReference type="GeneID" id="73346979"/>
<dbReference type="Proteomes" id="UP000830671">
    <property type="component" value="Chromosome 6"/>
</dbReference>
<evidence type="ECO:0000313" key="1">
    <source>
        <dbReference type="EMBL" id="UQC87506.1"/>
    </source>
</evidence>
<protein>
    <submittedName>
        <fullName evidence="1">Uncharacterized protein</fullName>
    </submittedName>
</protein>
<dbReference type="EMBL" id="CP019478">
    <property type="protein sequence ID" value="UQC87506.1"/>
    <property type="molecule type" value="Genomic_DNA"/>
</dbReference>
<name>A0A9Q8T3G3_9PEZI</name>
<proteinExistence type="predicted"/>
<dbReference type="AlphaFoldDB" id="A0A9Q8T3G3"/>
<keyword evidence="2" id="KW-1185">Reference proteome</keyword>
<sequence length="57" mass="6165">MQLSGSIILTTLPSRDFEPTLVSDVSPSISVFSPVYLFQVVEVILSLGQTLLTCPQP</sequence>
<gene>
    <name evidence="1" type="ORF">CLUP02_13011</name>
</gene>
<accession>A0A9Q8T3G3</accession>
<organism evidence="1 2">
    <name type="scientific">Colletotrichum lupini</name>
    <dbReference type="NCBI Taxonomy" id="145971"/>
    <lineage>
        <taxon>Eukaryota</taxon>
        <taxon>Fungi</taxon>
        <taxon>Dikarya</taxon>
        <taxon>Ascomycota</taxon>
        <taxon>Pezizomycotina</taxon>
        <taxon>Sordariomycetes</taxon>
        <taxon>Hypocreomycetidae</taxon>
        <taxon>Glomerellales</taxon>
        <taxon>Glomerellaceae</taxon>
        <taxon>Colletotrichum</taxon>
        <taxon>Colletotrichum acutatum species complex</taxon>
    </lineage>
</organism>
<reference evidence="1" key="1">
    <citation type="journal article" date="2021" name="Mol. Plant Microbe Interact.">
        <title>Complete Genome Sequence of the Plant-Pathogenic Fungus Colletotrichum lupini.</title>
        <authorList>
            <person name="Baroncelli R."/>
            <person name="Pensec F."/>
            <person name="Da Lio D."/>
            <person name="Boufleur T."/>
            <person name="Vicente I."/>
            <person name="Sarrocco S."/>
            <person name="Picot A."/>
            <person name="Baraldi E."/>
            <person name="Sukno S."/>
            <person name="Thon M."/>
            <person name="Le Floch G."/>
        </authorList>
    </citation>
    <scope>NUCLEOTIDE SEQUENCE</scope>
    <source>
        <strain evidence="1">IMI 504893</strain>
    </source>
</reference>
<dbReference type="RefSeq" id="XP_049149115.1">
    <property type="nucleotide sequence ID" value="XM_049291969.1"/>
</dbReference>
<evidence type="ECO:0000313" key="2">
    <source>
        <dbReference type="Proteomes" id="UP000830671"/>
    </source>
</evidence>
<dbReference type="KEGG" id="clup:CLUP02_13011"/>